<evidence type="ECO:0000313" key="4">
    <source>
        <dbReference type="Proteomes" id="UP000194420"/>
    </source>
</evidence>
<name>A0A1Y6FM27_9SPHN</name>
<dbReference type="InterPro" id="IPR025285">
    <property type="entry name" value="DUF4145"/>
</dbReference>
<evidence type="ECO:0000259" key="2">
    <source>
        <dbReference type="Pfam" id="PF13643"/>
    </source>
</evidence>
<reference evidence="4" key="1">
    <citation type="submission" date="2017-04" db="EMBL/GenBank/DDBJ databases">
        <authorList>
            <person name="Varghese N."/>
            <person name="Submissions S."/>
        </authorList>
    </citation>
    <scope>NUCLEOTIDE SEQUENCE [LARGE SCALE GENOMIC DNA]</scope>
</reference>
<proteinExistence type="predicted"/>
<keyword evidence="4" id="KW-1185">Reference proteome</keyword>
<accession>A0A1Y6FM27</accession>
<gene>
    <name evidence="3" type="ORF">SAMN06297468_2971</name>
</gene>
<sequence>MPQTQFKADCPHCLTRSAGFAIVHQWPHRNAGNHAYIIGQCGLCNNGVIVHAIAHNNSSFPDLTRNSVDFIRPKYEMRNFWPSRSIDVPENLPKNVENFYLQGLESLRAERWDAAGAMFRKSLDVGTKLISPELKSESLFSRINTLVERHLLTEAMGQWSHEIRIDGNGAVHDELPETESDANAIQKFTEAFLRYAFTLPSMVAQNRSKRDEKSPANESEKSAG</sequence>
<dbReference type="AlphaFoldDB" id="A0A1Y6FM27"/>
<dbReference type="Proteomes" id="UP000194420">
    <property type="component" value="Unassembled WGS sequence"/>
</dbReference>
<protein>
    <recommendedName>
        <fullName evidence="2">DUF4145 domain-containing protein</fullName>
    </recommendedName>
</protein>
<dbReference type="EMBL" id="FXWG01000004">
    <property type="protein sequence ID" value="SMQ75819.1"/>
    <property type="molecule type" value="Genomic_DNA"/>
</dbReference>
<evidence type="ECO:0000256" key="1">
    <source>
        <dbReference type="SAM" id="MobiDB-lite"/>
    </source>
</evidence>
<feature type="compositionally biased region" description="Basic and acidic residues" evidence="1">
    <location>
        <begin position="208"/>
        <end position="224"/>
    </location>
</feature>
<evidence type="ECO:0000313" key="3">
    <source>
        <dbReference type="EMBL" id="SMQ75819.1"/>
    </source>
</evidence>
<feature type="domain" description="DUF4145" evidence="2">
    <location>
        <begin position="114"/>
        <end position="190"/>
    </location>
</feature>
<organism evidence="3 4">
    <name type="scientific">Altererythrobacter xiamenensis</name>
    <dbReference type="NCBI Taxonomy" id="1316679"/>
    <lineage>
        <taxon>Bacteria</taxon>
        <taxon>Pseudomonadati</taxon>
        <taxon>Pseudomonadota</taxon>
        <taxon>Alphaproteobacteria</taxon>
        <taxon>Sphingomonadales</taxon>
        <taxon>Erythrobacteraceae</taxon>
        <taxon>Altererythrobacter</taxon>
    </lineage>
</organism>
<feature type="region of interest" description="Disordered" evidence="1">
    <location>
        <begin position="205"/>
        <end position="224"/>
    </location>
</feature>
<dbReference type="Pfam" id="PF13643">
    <property type="entry name" value="DUF4145"/>
    <property type="match status" value="1"/>
</dbReference>